<evidence type="ECO:0000313" key="1">
    <source>
        <dbReference type="EMBL" id="MBP1947161.1"/>
    </source>
</evidence>
<comment type="caution">
    <text evidence="1">The sequence shown here is derived from an EMBL/GenBank/DDBJ whole genome shotgun (WGS) entry which is preliminary data.</text>
</comment>
<name>A0ABS4H8C8_9BACI</name>
<accession>A0ABS4H8C8</accession>
<evidence type="ECO:0000313" key="2">
    <source>
        <dbReference type="Proteomes" id="UP001519328"/>
    </source>
</evidence>
<proteinExistence type="predicted"/>
<reference evidence="1 2" key="1">
    <citation type="submission" date="2021-03" db="EMBL/GenBank/DDBJ databases">
        <title>Genomic Encyclopedia of Type Strains, Phase IV (KMG-IV): sequencing the most valuable type-strain genomes for metagenomic binning, comparative biology and taxonomic classification.</title>
        <authorList>
            <person name="Goeker M."/>
        </authorList>
    </citation>
    <scope>NUCLEOTIDE SEQUENCE [LARGE SCALE GENOMIC DNA]</scope>
    <source>
        <strain evidence="1 2">DSM 21085</strain>
    </source>
</reference>
<organism evidence="1 2">
    <name type="scientific">Virgibacillus litoralis</name>
    <dbReference type="NCBI Taxonomy" id="578221"/>
    <lineage>
        <taxon>Bacteria</taxon>
        <taxon>Bacillati</taxon>
        <taxon>Bacillota</taxon>
        <taxon>Bacilli</taxon>
        <taxon>Bacillales</taxon>
        <taxon>Bacillaceae</taxon>
        <taxon>Virgibacillus</taxon>
    </lineage>
</organism>
<keyword evidence="2" id="KW-1185">Reference proteome</keyword>
<dbReference type="EMBL" id="JAGGKK010000001">
    <property type="protein sequence ID" value="MBP1947161.1"/>
    <property type="molecule type" value="Genomic_DNA"/>
</dbReference>
<dbReference type="Proteomes" id="UP001519328">
    <property type="component" value="Unassembled WGS sequence"/>
</dbReference>
<protein>
    <submittedName>
        <fullName evidence="1">Uncharacterized protein</fullName>
    </submittedName>
</protein>
<gene>
    <name evidence="1" type="ORF">J2Z82_000084</name>
</gene>
<sequence length="35" mass="3992">MNLEFLIINTALKHILNQATFLASCINPRHEALKI</sequence>